<keyword evidence="4 7" id="KW-0812">Transmembrane</keyword>
<keyword evidence="2 7" id="KW-0813">Transport</keyword>
<dbReference type="SUPFAM" id="SSF160964">
    <property type="entry name" value="MalF N-terminal region-like"/>
    <property type="match status" value="1"/>
</dbReference>
<name>A0A1C7IF93_9FIRM</name>
<evidence type="ECO:0000313" key="10">
    <source>
        <dbReference type="Proteomes" id="UP000092574"/>
    </source>
</evidence>
<evidence type="ECO:0000256" key="7">
    <source>
        <dbReference type="RuleBase" id="RU363032"/>
    </source>
</evidence>
<dbReference type="Pfam" id="PF00528">
    <property type="entry name" value="BPD_transp_1"/>
    <property type="match status" value="1"/>
</dbReference>
<dbReference type="InterPro" id="IPR000515">
    <property type="entry name" value="MetI-like"/>
</dbReference>
<gene>
    <name evidence="9" type="ORF">A4V09_23115</name>
</gene>
<dbReference type="GO" id="GO:0005886">
    <property type="term" value="C:plasma membrane"/>
    <property type="evidence" value="ECO:0007669"/>
    <property type="project" value="UniProtKB-SubCell"/>
</dbReference>
<dbReference type="PANTHER" id="PTHR43005">
    <property type="entry name" value="BLR7065 PROTEIN"/>
    <property type="match status" value="1"/>
</dbReference>
<dbReference type="GO" id="GO:0055085">
    <property type="term" value="P:transmembrane transport"/>
    <property type="evidence" value="ECO:0007669"/>
    <property type="project" value="InterPro"/>
</dbReference>
<evidence type="ECO:0000256" key="5">
    <source>
        <dbReference type="ARBA" id="ARBA00022989"/>
    </source>
</evidence>
<evidence type="ECO:0000313" key="9">
    <source>
        <dbReference type="EMBL" id="ANU78386.1"/>
    </source>
</evidence>
<dbReference type="PANTHER" id="PTHR43005:SF1">
    <property type="entry name" value="SPERMIDINE_PUTRESCINE TRANSPORT SYSTEM PERMEASE PROTEIN"/>
    <property type="match status" value="1"/>
</dbReference>
<reference evidence="9" key="1">
    <citation type="submission" date="2017-04" db="EMBL/GenBank/DDBJ databases">
        <title>Complete Genome Sequences of Twelve Strains of a Stable Defined Moderately Diverse Mouse Microbiota 2 (sDMDMm2).</title>
        <authorList>
            <person name="Uchimura Y."/>
            <person name="Wyss M."/>
            <person name="Brugiroux S."/>
            <person name="Limenitakis J.P."/>
            <person name="Stecher B."/>
            <person name="McCoy K.D."/>
            <person name="Macpherson A.J."/>
        </authorList>
    </citation>
    <scope>NUCLEOTIDE SEQUENCE</scope>
    <source>
        <strain evidence="9">YL58</strain>
    </source>
</reference>
<organism evidence="9 10">
    <name type="scientific">Blautia pseudococcoides</name>
    <dbReference type="NCBI Taxonomy" id="1796616"/>
    <lineage>
        <taxon>Bacteria</taxon>
        <taxon>Bacillati</taxon>
        <taxon>Bacillota</taxon>
        <taxon>Clostridia</taxon>
        <taxon>Lachnospirales</taxon>
        <taxon>Lachnospiraceae</taxon>
        <taxon>Blautia</taxon>
    </lineage>
</organism>
<keyword evidence="3" id="KW-1003">Cell membrane</keyword>
<feature type="transmembrane region" description="Helical" evidence="7">
    <location>
        <begin position="12"/>
        <end position="40"/>
    </location>
</feature>
<keyword evidence="5 7" id="KW-1133">Transmembrane helix</keyword>
<dbReference type="Proteomes" id="UP000092574">
    <property type="component" value="Chromosome"/>
</dbReference>
<feature type="transmembrane region" description="Helical" evidence="7">
    <location>
        <begin position="148"/>
        <end position="171"/>
    </location>
</feature>
<evidence type="ECO:0000256" key="4">
    <source>
        <dbReference type="ARBA" id="ARBA00022692"/>
    </source>
</evidence>
<comment type="subcellular location">
    <subcellularLocation>
        <location evidence="1 7">Cell membrane</location>
        <topology evidence="1 7">Multi-pass membrane protein</topology>
    </subcellularLocation>
</comment>
<dbReference type="EMBL" id="CP015405">
    <property type="protein sequence ID" value="ANU78386.1"/>
    <property type="molecule type" value="Genomic_DNA"/>
</dbReference>
<feature type="transmembrane region" description="Helical" evidence="7">
    <location>
        <begin position="80"/>
        <end position="100"/>
    </location>
</feature>
<sequence length="297" mass="32561">MVGTRNQEKRKIWKTALFFSPSILLLGVFFIGPMIMTVFFSFTDISLTGSSAQAMRFVGFRNFIEIFKDPKLLTVLKNTMVFLVFSGIIGQQCLGFLLASLMRGKNRLVRKFVGFTVVAGWITPEVIAAFMFSSFFADAGTLNKITGILGISPVSWLFTFPMACVVIANIWKGSAYSMMMFQASLDNISDDIVEAAKIDGANGFQILLRITLPMIKSTMATTFVIVTLSTLGAFGLVFAMTGGGPAIMTTTLSIFMYQKAFIAYQIGYGMAIALFILAIGILLSLVYIRLIRANDGN</sequence>
<feature type="transmembrane region" description="Helical" evidence="7">
    <location>
        <begin position="112"/>
        <end position="136"/>
    </location>
</feature>
<dbReference type="Gene3D" id="1.10.3720.10">
    <property type="entry name" value="MetI-like"/>
    <property type="match status" value="1"/>
</dbReference>
<evidence type="ECO:0000256" key="1">
    <source>
        <dbReference type="ARBA" id="ARBA00004651"/>
    </source>
</evidence>
<evidence type="ECO:0000259" key="8">
    <source>
        <dbReference type="PROSITE" id="PS50928"/>
    </source>
</evidence>
<dbReference type="SUPFAM" id="SSF161098">
    <property type="entry name" value="MetI-like"/>
    <property type="match status" value="1"/>
</dbReference>
<dbReference type="KEGG" id="byl:A4V09_23115"/>
<feature type="transmembrane region" description="Helical" evidence="7">
    <location>
        <begin position="219"/>
        <end position="241"/>
    </location>
</feature>
<comment type="similarity">
    <text evidence="7">Belongs to the binding-protein-dependent transport system permease family.</text>
</comment>
<feature type="domain" description="ABC transmembrane type-1" evidence="8">
    <location>
        <begin position="77"/>
        <end position="287"/>
    </location>
</feature>
<proteinExistence type="inferred from homology"/>
<dbReference type="STRING" id="1796616.A4V09_23115"/>
<keyword evidence="10" id="KW-1185">Reference proteome</keyword>
<dbReference type="CDD" id="cd06261">
    <property type="entry name" value="TM_PBP2"/>
    <property type="match status" value="1"/>
</dbReference>
<dbReference type="InterPro" id="IPR035906">
    <property type="entry name" value="MetI-like_sf"/>
</dbReference>
<accession>A0A1C7IF93</accession>
<dbReference type="PROSITE" id="PS50928">
    <property type="entry name" value="ABC_TM1"/>
    <property type="match status" value="1"/>
</dbReference>
<evidence type="ECO:0000256" key="2">
    <source>
        <dbReference type="ARBA" id="ARBA00022448"/>
    </source>
</evidence>
<keyword evidence="6 7" id="KW-0472">Membrane</keyword>
<protein>
    <submittedName>
        <fullName evidence="9">Amino acid ABC transporter permease</fullName>
    </submittedName>
</protein>
<evidence type="ECO:0000256" key="3">
    <source>
        <dbReference type="ARBA" id="ARBA00022475"/>
    </source>
</evidence>
<dbReference type="RefSeq" id="WP_065544469.1">
    <property type="nucleotide sequence ID" value="NZ_CP015405.2"/>
</dbReference>
<evidence type="ECO:0000256" key="6">
    <source>
        <dbReference type="ARBA" id="ARBA00023136"/>
    </source>
</evidence>
<feature type="transmembrane region" description="Helical" evidence="7">
    <location>
        <begin position="261"/>
        <end position="288"/>
    </location>
</feature>
<dbReference type="OrthoDB" id="9783714at2"/>
<dbReference type="AlphaFoldDB" id="A0A1C7IF93"/>